<reference evidence="2 3" key="1">
    <citation type="submission" date="2020-09" db="EMBL/GenBank/DDBJ databases">
        <title>De no assembly of potato wild relative species, Solanum commersonii.</title>
        <authorList>
            <person name="Cho K."/>
        </authorList>
    </citation>
    <scope>NUCLEOTIDE SEQUENCE [LARGE SCALE GENOMIC DNA]</scope>
    <source>
        <strain evidence="2">LZ3.2</strain>
        <tissue evidence="2">Leaf</tissue>
    </source>
</reference>
<organism evidence="2 3">
    <name type="scientific">Solanum commersonii</name>
    <name type="common">Commerson's wild potato</name>
    <name type="synonym">Commerson's nightshade</name>
    <dbReference type="NCBI Taxonomy" id="4109"/>
    <lineage>
        <taxon>Eukaryota</taxon>
        <taxon>Viridiplantae</taxon>
        <taxon>Streptophyta</taxon>
        <taxon>Embryophyta</taxon>
        <taxon>Tracheophyta</taxon>
        <taxon>Spermatophyta</taxon>
        <taxon>Magnoliopsida</taxon>
        <taxon>eudicotyledons</taxon>
        <taxon>Gunneridae</taxon>
        <taxon>Pentapetalae</taxon>
        <taxon>asterids</taxon>
        <taxon>lamiids</taxon>
        <taxon>Solanales</taxon>
        <taxon>Solanaceae</taxon>
        <taxon>Solanoideae</taxon>
        <taxon>Solaneae</taxon>
        <taxon>Solanum</taxon>
    </lineage>
</organism>
<evidence type="ECO:0000313" key="2">
    <source>
        <dbReference type="EMBL" id="KAG5614328.1"/>
    </source>
</evidence>
<feature type="domain" description="HD-Zip IV C-terminal" evidence="1">
    <location>
        <begin position="2"/>
        <end position="123"/>
    </location>
</feature>
<dbReference type="OrthoDB" id="1304893at2759"/>
<gene>
    <name evidence="2" type="ORF">H5410_014152</name>
</gene>
<name>A0A9J5ZQ70_SOLCO</name>
<sequence>MKKIISDPGEPIGVILSATKTIQLPRKPQCLFEFFTNKNMSSQWDILSYSGLIQNIVHITKGQNLESSVSLLCANVSDQLGVDIISNQTSMLIFQDTCMDATGSLLVYAIVDSSKMNMVLKGTLLVWISFPVEFR</sequence>
<dbReference type="PANTHER" id="PTHR45654">
    <property type="entry name" value="HOMEOBOX-LEUCINE ZIPPER PROTEIN MERISTEM L1"/>
    <property type="match status" value="1"/>
</dbReference>
<proteinExistence type="predicted"/>
<comment type="caution">
    <text evidence="2">The sequence shown here is derived from an EMBL/GenBank/DDBJ whole genome shotgun (WGS) entry which is preliminary data.</text>
</comment>
<accession>A0A9J5ZQ70</accession>
<dbReference type="AlphaFoldDB" id="A0A9J5ZQ70"/>
<dbReference type="PANTHER" id="PTHR45654:SF20">
    <property type="entry name" value="HOMEOBOX PROTEIN"/>
    <property type="match status" value="1"/>
</dbReference>
<protein>
    <recommendedName>
        <fullName evidence="1">HD-Zip IV C-terminal domain-containing protein</fullName>
    </recommendedName>
</protein>
<dbReference type="InterPro" id="IPR057993">
    <property type="entry name" value="HD-Zip_IV_C"/>
</dbReference>
<dbReference type="EMBL" id="JACXVP010000003">
    <property type="protein sequence ID" value="KAG5614328.1"/>
    <property type="molecule type" value="Genomic_DNA"/>
</dbReference>
<evidence type="ECO:0000313" key="3">
    <source>
        <dbReference type="Proteomes" id="UP000824120"/>
    </source>
</evidence>
<keyword evidence="3" id="KW-1185">Reference proteome</keyword>
<dbReference type="Pfam" id="PF25797">
    <property type="entry name" value="PDF2_C"/>
    <property type="match status" value="1"/>
</dbReference>
<dbReference type="InterPro" id="IPR042160">
    <property type="entry name" value="HD-Zip_IV"/>
</dbReference>
<evidence type="ECO:0000259" key="1">
    <source>
        <dbReference type="Pfam" id="PF25797"/>
    </source>
</evidence>
<dbReference type="Proteomes" id="UP000824120">
    <property type="component" value="Chromosome 3"/>
</dbReference>